<feature type="compositionally biased region" description="Low complexity" evidence="1">
    <location>
        <begin position="557"/>
        <end position="578"/>
    </location>
</feature>
<dbReference type="PANTHER" id="PTHR13136">
    <property type="entry name" value="TESTIS DEVELOPMENT PROTEIN PRTD"/>
    <property type="match status" value="1"/>
</dbReference>
<evidence type="ECO:0000313" key="3">
    <source>
        <dbReference type="Proteomes" id="UP000494256"/>
    </source>
</evidence>
<dbReference type="InterPro" id="IPR029058">
    <property type="entry name" value="AB_hydrolase_fold"/>
</dbReference>
<proteinExistence type="predicted"/>
<accession>A0A8S0YYX3</accession>
<feature type="compositionally biased region" description="Basic and acidic residues" evidence="1">
    <location>
        <begin position="546"/>
        <end position="555"/>
    </location>
</feature>
<dbReference type="GO" id="GO:0045944">
    <property type="term" value="P:positive regulation of transcription by RNA polymerase II"/>
    <property type="evidence" value="ECO:0007669"/>
    <property type="project" value="TreeGrafter"/>
</dbReference>
<comment type="caution">
    <text evidence="2">The sequence shown here is derived from an EMBL/GenBank/DDBJ whole genome shotgun (WGS) entry which is preliminary data.</text>
</comment>
<evidence type="ECO:0000256" key="1">
    <source>
        <dbReference type="SAM" id="MobiDB-lite"/>
    </source>
</evidence>
<protein>
    <submittedName>
        <fullName evidence="2">Uncharacterized protein</fullName>
    </submittedName>
</protein>
<dbReference type="SUPFAM" id="SSF53474">
    <property type="entry name" value="alpha/beta-Hydrolases"/>
    <property type="match status" value="1"/>
</dbReference>
<dbReference type="PANTHER" id="PTHR13136:SF16">
    <property type="entry name" value="KAT8 REGULATORY NSL COMPLEX SUBUNIT 3"/>
    <property type="match status" value="1"/>
</dbReference>
<organism evidence="2 3">
    <name type="scientific">Arctia plantaginis</name>
    <name type="common">Wood tiger moth</name>
    <name type="synonym">Phalaena plantaginis</name>
    <dbReference type="NCBI Taxonomy" id="874455"/>
    <lineage>
        <taxon>Eukaryota</taxon>
        <taxon>Metazoa</taxon>
        <taxon>Ecdysozoa</taxon>
        <taxon>Arthropoda</taxon>
        <taxon>Hexapoda</taxon>
        <taxon>Insecta</taxon>
        <taxon>Pterygota</taxon>
        <taxon>Neoptera</taxon>
        <taxon>Endopterygota</taxon>
        <taxon>Lepidoptera</taxon>
        <taxon>Glossata</taxon>
        <taxon>Ditrysia</taxon>
        <taxon>Noctuoidea</taxon>
        <taxon>Erebidae</taxon>
        <taxon>Arctiinae</taxon>
        <taxon>Arctia</taxon>
    </lineage>
</organism>
<name>A0A8S0YYX3_ARCPL</name>
<feature type="compositionally biased region" description="Basic residues" evidence="1">
    <location>
        <begin position="529"/>
        <end position="545"/>
    </location>
</feature>
<dbReference type="AlphaFoldDB" id="A0A8S0YYX3"/>
<dbReference type="Proteomes" id="UP000494256">
    <property type="component" value="Unassembled WGS sequence"/>
</dbReference>
<dbReference type="InterPro" id="IPR026555">
    <property type="entry name" value="NSL3/Tex30"/>
</dbReference>
<feature type="region of interest" description="Disordered" evidence="1">
    <location>
        <begin position="480"/>
        <end position="611"/>
    </location>
</feature>
<feature type="region of interest" description="Disordered" evidence="1">
    <location>
        <begin position="93"/>
        <end position="126"/>
    </location>
</feature>
<feature type="compositionally biased region" description="Basic residues" evidence="1">
    <location>
        <begin position="579"/>
        <end position="594"/>
    </location>
</feature>
<reference evidence="2 3" key="1">
    <citation type="submission" date="2020-04" db="EMBL/GenBank/DDBJ databases">
        <authorList>
            <person name="Wallbank WR R."/>
            <person name="Pardo Diaz C."/>
            <person name="Kozak K."/>
            <person name="Martin S."/>
            <person name="Jiggins C."/>
            <person name="Moest M."/>
            <person name="Warren A I."/>
            <person name="Byers J.R.P. K."/>
            <person name="Montejo-Kovacevich G."/>
            <person name="Yen C E."/>
        </authorList>
    </citation>
    <scope>NUCLEOTIDE SEQUENCE [LARGE SCALE GENOMIC DNA]</scope>
</reference>
<gene>
    <name evidence="2" type="ORF">APLA_LOCUS1386</name>
</gene>
<dbReference type="Gene3D" id="3.40.50.1820">
    <property type="entry name" value="alpha/beta hydrolase"/>
    <property type="match status" value="1"/>
</dbReference>
<dbReference type="GO" id="GO:0044545">
    <property type="term" value="C:NSL complex"/>
    <property type="evidence" value="ECO:0007669"/>
    <property type="project" value="TreeGrafter"/>
</dbReference>
<sequence>MATASLYHPYDTGDLSHEVDRDGAAQQEAAADAAALHERLVAYVHALAPPHEARSGVWVEHSYARARGASHAPSSHVRVLLAPRSELPTDVVDVERDDAPPPSPPSAPSSLSPRASREPSPDDVDVEVDEEWEARVTALAPSAAHAALAEHTLDTLRRMRLARLAGGRATESEHLRVAARRMRHALARAASAPGAAAPWLHATLLAYAPRAERRLYDALLCELARAAPRLAARLTGGRAPPPRRDPLASVGAALGPEGPGPWLVWVGAGGERQDRRWLRRLGALLHVRALAAPASGPSAPEAWCAAVASSMRTALADVLAEAGDRSVILGGFGAGASLCAALAANLAPPSVRGLVLLALPLLTAEGPRDSPDDLLAELRLPLLLVAGTGAGACPLGALRGLARARDPPHPPRRVLEVRGADDSLRLPAALRLRRRLPQHALDAAVAEECARWAQETAEGGAPRPARRRAAPDHEEYAHLPAAARAAPESARVVSRGSGATPLALLPPRRAPPPAPAAPPAPAPAAPPRAGRRRHHAPAHRVRGRRAARDGDERALRARGAGAARAPARAAPRAAPGAARRPRPPRPPRPPRRRPLTRDRSLRSFHVLYINM</sequence>
<dbReference type="OrthoDB" id="6334967at2759"/>
<dbReference type="EMBL" id="CADEBD010000170">
    <property type="protein sequence ID" value="CAB3223293.1"/>
    <property type="molecule type" value="Genomic_DNA"/>
</dbReference>
<feature type="compositionally biased region" description="Low complexity" evidence="1">
    <location>
        <begin position="480"/>
        <end position="494"/>
    </location>
</feature>
<evidence type="ECO:0000313" key="2">
    <source>
        <dbReference type="EMBL" id="CAB3223293.1"/>
    </source>
</evidence>
<feature type="compositionally biased region" description="Pro residues" evidence="1">
    <location>
        <begin position="508"/>
        <end position="526"/>
    </location>
</feature>